<evidence type="ECO:0000313" key="3">
    <source>
        <dbReference type="Proteomes" id="UP000431401"/>
    </source>
</evidence>
<feature type="transmembrane region" description="Helical" evidence="1">
    <location>
        <begin position="52"/>
        <end position="72"/>
    </location>
</feature>
<evidence type="ECO:0000313" key="2">
    <source>
        <dbReference type="EMBL" id="MQY30204.1"/>
    </source>
</evidence>
<dbReference type="EMBL" id="WEGI01000013">
    <property type="protein sequence ID" value="MQY30204.1"/>
    <property type="molecule type" value="Genomic_DNA"/>
</dbReference>
<dbReference type="RefSeq" id="WP_153347484.1">
    <property type="nucleotide sequence ID" value="NZ_WEGI01000013.1"/>
</dbReference>
<organism evidence="2 3">
    <name type="scientific">Nocardia aurantia</name>
    <dbReference type="NCBI Taxonomy" id="2585199"/>
    <lineage>
        <taxon>Bacteria</taxon>
        <taxon>Bacillati</taxon>
        <taxon>Actinomycetota</taxon>
        <taxon>Actinomycetes</taxon>
        <taxon>Mycobacteriales</taxon>
        <taxon>Nocardiaceae</taxon>
        <taxon>Nocardia</taxon>
    </lineage>
</organism>
<reference evidence="2 3" key="1">
    <citation type="submission" date="2019-10" db="EMBL/GenBank/DDBJ databases">
        <title>Nocardia macrotermitis sp. nov. and Nocardia aurantia sp. nov., isolated from the gut of fungus growing-termite Macrotermes natalensis.</title>
        <authorList>
            <person name="Benndorf R."/>
            <person name="Schwitalla J."/>
            <person name="Martin K."/>
            <person name="De Beer W."/>
            <person name="Kaster A.-K."/>
            <person name="Vollmers J."/>
            <person name="Poulsen M."/>
            <person name="Beemelmanns C."/>
        </authorList>
    </citation>
    <scope>NUCLEOTIDE SEQUENCE [LARGE SCALE GENOMIC DNA]</scope>
    <source>
        <strain evidence="2 3">RB56</strain>
    </source>
</reference>
<keyword evidence="1" id="KW-1133">Transmembrane helix</keyword>
<keyword evidence="1" id="KW-0472">Membrane</keyword>
<comment type="caution">
    <text evidence="2">The sequence shown here is derived from an EMBL/GenBank/DDBJ whole genome shotgun (WGS) entry which is preliminary data.</text>
</comment>
<gene>
    <name evidence="2" type="ORF">NRB56_58020</name>
</gene>
<dbReference type="Proteomes" id="UP000431401">
    <property type="component" value="Unassembled WGS sequence"/>
</dbReference>
<evidence type="ECO:0000256" key="1">
    <source>
        <dbReference type="SAM" id="Phobius"/>
    </source>
</evidence>
<feature type="transmembrane region" description="Helical" evidence="1">
    <location>
        <begin position="5"/>
        <end position="25"/>
    </location>
</feature>
<keyword evidence="3" id="KW-1185">Reference proteome</keyword>
<sequence>MKRWLWIAVDIMFFAIFSVAAVYAWHAGVRHTAFVADGDQPAFTSTHYSGSWLGLSVLLATAAGLFALDLLVRAVSRPRRGPVHSQRW</sequence>
<dbReference type="AlphaFoldDB" id="A0A7K0DZC3"/>
<name>A0A7K0DZC3_9NOCA</name>
<proteinExistence type="predicted"/>
<keyword evidence="1" id="KW-0812">Transmembrane</keyword>
<protein>
    <submittedName>
        <fullName evidence="2">Uncharacterized protein</fullName>
    </submittedName>
</protein>
<dbReference type="OrthoDB" id="4569808at2"/>
<accession>A0A7K0DZC3</accession>